<reference evidence="13" key="1">
    <citation type="journal article" date="2014" name="Proc. Natl. Acad. Sci. U.S.A.">
        <title>Extensive sampling of basidiomycete genomes demonstrates inadequacy of the white-rot/brown-rot paradigm for wood decay fungi.</title>
        <authorList>
            <person name="Riley R."/>
            <person name="Salamov A.A."/>
            <person name="Brown D.W."/>
            <person name="Nagy L.G."/>
            <person name="Floudas D."/>
            <person name="Held B.W."/>
            <person name="Levasseur A."/>
            <person name="Lombard V."/>
            <person name="Morin E."/>
            <person name="Otillar R."/>
            <person name="Lindquist E.A."/>
            <person name="Sun H."/>
            <person name="LaButti K.M."/>
            <person name="Schmutz J."/>
            <person name="Jabbour D."/>
            <person name="Luo H."/>
            <person name="Baker S.E."/>
            <person name="Pisabarro A.G."/>
            <person name="Walton J.D."/>
            <person name="Blanchette R.A."/>
            <person name="Henrissat B."/>
            <person name="Martin F."/>
            <person name="Cullen D."/>
            <person name="Hibbett D.S."/>
            <person name="Grigoriev I.V."/>
        </authorList>
    </citation>
    <scope>NUCLEOTIDE SEQUENCE [LARGE SCALE GENOMIC DNA]</scope>
    <source>
        <strain evidence="13">PC15</strain>
    </source>
</reference>
<feature type="domain" description="CSC1/OSCA1-like cytosolic" evidence="11">
    <location>
        <begin position="334"/>
        <end position="610"/>
    </location>
</feature>
<dbReference type="Proteomes" id="UP000027073">
    <property type="component" value="Unassembled WGS sequence"/>
</dbReference>
<evidence type="ECO:0000256" key="6">
    <source>
        <dbReference type="ARBA" id="ARBA00023136"/>
    </source>
</evidence>
<keyword evidence="3" id="KW-0813">Transport</keyword>
<dbReference type="Pfam" id="PF14703">
    <property type="entry name" value="PHM7_cyt"/>
    <property type="match status" value="1"/>
</dbReference>
<dbReference type="InterPro" id="IPR032880">
    <property type="entry name" value="CSC1/OSCA1-like_N"/>
</dbReference>
<feature type="domain" description="CSC1/OSCA1-like N-terminal transmembrane" evidence="10">
    <location>
        <begin position="62"/>
        <end position="182"/>
    </location>
</feature>
<evidence type="ECO:0000259" key="11">
    <source>
        <dbReference type="Pfam" id="PF14703"/>
    </source>
</evidence>
<evidence type="ECO:0000313" key="12">
    <source>
        <dbReference type="EMBL" id="KDQ25584.1"/>
    </source>
</evidence>
<feature type="compositionally biased region" description="Basic and acidic residues" evidence="7">
    <location>
        <begin position="1060"/>
        <end position="1070"/>
    </location>
</feature>
<dbReference type="PANTHER" id="PTHR13018:SF139">
    <property type="entry name" value="PHOSPHATE METABOLISM PROTEIN 7"/>
    <property type="match status" value="1"/>
</dbReference>
<feature type="compositionally biased region" description="Low complexity" evidence="7">
    <location>
        <begin position="303"/>
        <end position="314"/>
    </location>
</feature>
<feature type="compositionally biased region" description="Low complexity" evidence="7">
    <location>
        <begin position="1010"/>
        <end position="1020"/>
    </location>
</feature>
<feature type="transmembrane region" description="Helical" evidence="8">
    <location>
        <begin position="164"/>
        <end position="187"/>
    </location>
</feature>
<proteinExistence type="inferred from homology"/>
<keyword evidence="5 8" id="KW-1133">Transmembrane helix</keyword>
<evidence type="ECO:0000256" key="7">
    <source>
        <dbReference type="SAM" id="MobiDB-lite"/>
    </source>
</evidence>
<evidence type="ECO:0000256" key="8">
    <source>
        <dbReference type="SAM" id="Phobius"/>
    </source>
</evidence>
<feature type="transmembrane region" description="Helical" evidence="8">
    <location>
        <begin position="769"/>
        <end position="795"/>
    </location>
</feature>
<dbReference type="GO" id="GO:0005227">
    <property type="term" value="F:calcium-activated cation channel activity"/>
    <property type="evidence" value="ECO:0007669"/>
    <property type="project" value="InterPro"/>
</dbReference>
<evidence type="ECO:0000259" key="10">
    <source>
        <dbReference type="Pfam" id="PF13967"/>
    </source>
</evidence>
<feature type="compositionally biased region" description="Basic residues" evidence="7">
    <location>
        <begin position="1000"/>
        <end position="1009"/>
    </location>
</feature>
<dbReference type="PANTHER" id="PTHR13018">
    <property type="entry name" value="PROBABLE MEMBRANE PROTEIN DUF221-RELATED"/>
    <property type="match status" value="1"/>
</dbReference>
<dbReference type="OrthoDB" id="1689567at2759"/>
<dbReference type="InParanoid" id="A0A067NCJ8"/>
<feature type="compositionally biased region" description="Polar residues" evidence="7">
    <location>
        <begin position="1236"/>
        <end position="1267"/>
    </location>
</feature>
<organism evidence="12 13">
    <name type="scientific">Pleurotus ostreatus (strain PC15)</name>
    <name type="common">Oyster mushroom</name>
    <dbReference type="NCBI Taxonomy" id="1137138"/>
    <lineage>
        <taxon>Eukaryota</taxon>
        <taxon>Fungi</taxon>
        <taxon>Dikarya</taxon>
        <taxon>Basidiomycota</taxon>
        <taxon>Agaricomycotina</taxon>
        <taxon>Agaricomycetes</taxon>
        <taxon>Agaricomycetidae</taxon>
        <taxon>Agaricales</taxon>
        <taxon>Pleurotineae</taxon>
        <taxon>Pleurotaceae</taxon>
        <taxon>Pleurotus</taxon>
    </lineage>
</organism>
<comment type="subcellular location">
    <subcellularLocation>
        <location evidence="1">Membrane</location>
        <topology evidence="1">Multi-pass membrane protein</topology>
    </subcellularLocation>
</comment>
<feature type="region of interest" description="Disordered" evidence="7">
    <location>
        <begin position="1058"/>
        <end position="1089"/>
    </location>
</feature>
<dbReference type="InterPro" id="IPR027815">
    <property type="entry name" value="CSC1/OSCA1-like_cyt"/>
</dbReference>
<feature type="region of interest" description="Disordered" evidence="7">
    <location>
        <begin position="1199"/>
        <end position="1281"/>
    </location>
</feature>
<evidence type="ECO:0000259" key="9">
    <source>
        <dbReference type="Pfam" id="PF02714"/>
    </source>
</evidence>
<feature type="region of interest" description="Disordered" evidence="7">
    <location>
        <begin position="1000"/>
        <end position="1045"/>
    </location>
</feature>
<dbReference type="VEuPathDB" id="FungiDB:PLEOSDRAFT_1078080"/>
<feature type="transmembrane region" description="Helical" evidence="8">
    <location>
        <begin position="12"/>
        <end position="32"/>
    </location>
</feature>
<dbReference type="HOGENOM" id="CLU_002081_0_0_1"/>
<dbReference type="InterPro" id="IPR045122">
    <property type="entry name" value="Csc1-like"/>
</dbReference>
<keyword evidence="6 8" id="KW-0472">Membrane</keyword>
<feature type="transmembrane region" description="Helical" evidence="8">
    <location>
        <begin position="720"/>
        <end position="743"/>
    </location>
</feature>
<evidence type="ECO:0000313" key="13">
    <source>
        <dbReference type="Proteomes" id="UP000027073"/>
    </source>
</evidence>
<evidence type="ECO:0000256" key="2">
    <source>
        <dbReference type="ARBA" id="ARBA00007779"/>
    </source>
</evidence>
<evidence type="ECO:0000256" key="5">
    <source>
        <dbReference type="ARBA" id="ARBA00022989"/>
    </source>
</evidence>
<feature type="transmembrane region" description="Helical" evidence="8">
    <location>
        <begin position="114"/>
        <end position="134"/>
    </location>
</feature>
<dbReference type="EMBL" id="KL198010">
    <property type="protein sequence ID" value="KDQ25584.1"/>
    <property type="molecule type" value="Genomic_DNA"/>
</dbReference>
<feature type="transmembrane region" description="Helical" evidence="8">
    <location>
        <begin position="679"/>
        <end position="699"/>
    </location>
</feature>
<dbReference type="Pfam" id="PF02714">
    <property type="entry name" value="RSN1_7TM"/>
    <property type="match status" value="1"/>
</dbReference>
<keyword evidence="4 8" id="KW-0812">Transmembrane</keyword>
<dbReference type="Pfam" id="PF13967">
    <property type="entry name" value="RSN1_TM"/>
    <property type="match status" value="1"/>
</dbReference>
<sequence>MGDIYTRPFSKNYSGLINQSVIALGITVLCVTSQELMKRKRRGDKQAPEGLGSRESWEFGYIFQGRCWAKDPSPPSPQGWPLSWVKQIVWFPEEKMNKLRGVDATLYVRFLRGCFWFSLLHTFTTFPILFPIHVEFSDNSVSPKSMTRASISSLVLTSHGLSLLWIHICLLFWVTLSWMATLLWISIGAFRLRAQKIEAARQRIASGEPPSISYPHPHPQYGFLEVPPLQGDPANEGLRLRTVMVTNVPPPLRNEKELKEYFEYYMSRKIDKPSVGLNSSTQPGFLNKIVSFLFNRVKRLPAHLPHNPLSPSSSTGSATEGDTEEGPNIEEIPEIERVVIVRKMTELASLLERREEYLRLLETAHIKLARKVLLAVGDAMDRKAANKPFARTPSRAITVAQQRKSLVGDVEIGDLNKELNMDGDQNMDHLISVLGPFVEEFGLRGDKGSMRFRRAISATSKKTFMKLIPHGSDDSGDEVPSLTPSSGYPPPSSAETRVEPPLGKTVWDVLLSLPRVYLDPYQPLVNLSHLFRGKTVPSIDYYTTKVNYLTALITESRAKAASDYDAVSTAFVTFAGPVDARKACKYLAVHPNNPLACWVTMAPQYQDLDWIRVMKSSFNAEFVKDWVVSLGVWGFTIFWIFPVSLLVGLVSIQNISIFWPGLKSYLDRHPWEEEIIQSFLPTLLVALLALLIPLILLFIAKKAHTMTTLSALHDRIMTRYYKFLIVNVLVFFCVGTAALQSFLLSFRATTRPDVLKIVADSFPTAGPFYVGWLIFTSAMHAGFELAMFGLALIVYPSTKNQVTPRKRTVGLRPRTLNFYYWLPNHLLVIHVLLLFTVLNPVVIPFATVYFFFETGVIKNQLIHVYAKHYEFNGQVLLIRIVRYSLDGAVFNMAVFLAYMVVLKKTVNVGLAACLIIITAFVKLLMTRICRAQFEHDDIAEAEVLCKVEGMDYAQDNAETTTTSDNGSQDATALIQENRPSFFSLRFPKWANVAYNTVRQRPPRPLRRKPIPFQSQSSSDQPFKRLKSVSHGHGDRGRRSTNSRTRAFVNGTTALDTASIVHHETLPRKTSTDPSVAVKPHPPPDPWDDETTCDLPYDNPFYSRSISNELWLPRNPVGILDLDDTVDFRTSLTVVPTPHQLGMWFGIPETASPRPMSIDLAPDVHEPSTEDQSPSTPATSCVLTGSEDIDLPAIIAQRVQAGEGDIDRAPPSRRPTSPRRKVSGEGAASSMRRPSILSIQPQSGYRSFSAGSTIQQRPRSNSILSGFGSTLPLDRSRSAEETGLRPGIHAQVDFVADVSASHLSLAPPQLTRARNISTHEAVVYEVIAEEEQAMASRLEEEQAEAEKATTKSWLTSWMFKKIT</sequence>
<evidence type="ECO:0008006" key="14">
    <source>
        <dbReference type="Google" id="ProtNLM"/>
    </source>
</evidence>
<feature type="region of interest" description="Disordered" evidence="7">
    <location>
        <begin position="1153"/>
        <end position="1182"/>
    </location>
</feature>
<feature type="compositionally biased region" description="Polar residues" evidence="7">
    <location>
        <begin position="1169"/>
        <end position="1182"/>
    </location>
</feature>
<gene>
    <name evidence="12" type="ORF">PLEOSDRAFT_1078080</name>
</gene>
<evidence type="ECO:0000256" key="1">
    <source>
        <dbReference type="ARBA" id="ARBA00004141"/>
    </source>
</evidence>
<feature type="region of interest" description="Disordered" evidence="7">
    <location>
        <begin position="303"/>
        <end position="329"/>
    </location>
</feature>
<feature type="transmembrane region" description="Helical" evidence="8">
    <location>
        <begin position="626"/>
        <end position="659"/>
    </location>
</feature>
<feature type="transmembrane region" description="Helical" evidence="8">
    <location>
        <begin position="906"/>
        <end position="925"/>
    </location>
</feature>
<accession>A0A067NCJ8</accession>
<protein>
    <recommendedName>
        <fullName evidence="14">DUF221-domain-containing protein</fullName>
    </recommendedName>
</protein>
<dbReference type="GO" id="GO:0005886">
    <property type="term" value="C:plasma membrane"/>
    <property type="evidence" value="ECO:0007669"/>
    <property type="project" value="TreeGrafter"/>
</dbReference>
<dbReference type="InterPro" id="IPR003864">
    <property type="entry name" value="CSC1/OSCA1-like_7TM"/>
</dbReference>
<evidence type="ECO:0000256" key="3">
    <source>
        <dbReference type="ARBA" id="ARBA00022448"/>
    </source>
</evidence>
<feature type="region of interest" description="Disordered" evidence="7">
    <location>
        <begin position="468"/>
        <end position="499"/>
    </location>
</feature>
<name>A0A067NCJ8_PLEO1</name>
<feature type="domain" description="CSC1/OSCA1-like 7TM region" evidence="9">
    <location>
        <begin position="625"/>
        <end position="880"/>
    </location>
</feature>
<feature type="transmembrane region" description="Helical" evidence="8">
    <location>
        <begin position="880"/>
        <end position="900"/>
    </location>
</feature>
<comment type="similarity">
    <text evidence="2">Belongs to the CSC1 (TC 1.A.17) family.</text>
</comment>
<evidence type="ECO:0000256" key="4">
    <source>
        <dbReference type="ARBA" id="ARBA00022692"/>
    </source>
</evidence>
<feature type="transmembrane region" description="Helical" evidence="8">
    <location>
        <begin position="816"/>
        <end position="835"/>
    </location>
</feature>